<evidence type="ECO:0000313" key="1">
    <source>
        <dbReference type="EMBL" id="KQK25235.1"/>
    </source>
</evidence>
<name>A0A0Q3K6C2_9FLAO</name>
<dbReference type="STRING" id="452084.AR438_11960"/>
<organism evidence="1 2">
    <name type="scientific">Chryseobacterium aquaticum</name>
    <dbReference type="NCBI Taxonomy" id="452084"/>
    <lineage>
        <taxon>Bacteria</taxon>
        <taxon>Pseudomonadati</taxon>
        <taxon>Bacteroidota</taxon>
        <taxon>Flavobacteriia</taxon>
        <taxon>Flavobacteriales</taxon>
        <taxon>Weeksellaceae</taxon>
        <taxon>Chryseobacterium group</taxon>
        <taxon>Chryseobacterium</taxon>
    </lineage>
</organism>
<dbReference type="Proteomes" id="UP000051682">
    <property type="component" value="Unassembled WGS sequence"/>
</dbReference>
<keyword evidence="2" id="KW-1185">Reference proteome</keyword>
<sequence length="147" mass="17717">MKSYVHRNCFDNWNKHDDFIQSSFGLGKKMIQDGYYENAILHDKYFIIDYKKQENFYQIIDFYSIFKININIEQAKKVYNFLEKGLKGNNNTLKFRNFIFNIKNRNVMVTDYDGDKINDEVIIPQSRINDYITALNYILQHSEQKNI</sequence>
<accession>A0A0Q3K6C2</accession>
<proteinExistence type="predicted"/>
<comment type="caution">
    <text evidence="1">The sequence shown here is derived from an EMBL/GenBank/DDBJ whole genome shotgun (WGS) entry which is preliminary data.</text>
</comment>
<reference evidence="1 2" key="1">
    <citation type="submission" date="2015-10" db="EMBL/GenBank/DDBJ databases">
        <title>Chryseobacterium aquaticum genome.</title>
        <authorList>
            <person name="Newman J.D."/>
            <person name="Ferguson M.B."/>
            <person name="Miller J.R."/>
        </authorList>
    </citation>
    <scope>NUCLEOTIDE SEQUENCE [LARGE SCALE GENOMIC DNA]</scope>
    <source>
        <strain evidence="1 2">KCTC 12483</strain>
    </source>
</reference>
<gene>
    <name evidence="1" type="ORF">AR438_11960</name>
</gene>
<dbReference type="EMBL" id="LLYZ01000006">
    <property type="protein sequence ID" value="KQK25235.1"/>
    <property type="molecule type" value="Genomic_DNA"/>
</dbReference>
<dbReference type="AlphaFoldDB" id="A0A0Q3K6C2"/>
<evidence type="ECO:0000313" key="2">
    <source>
        <dbReference type="Proteomes" id="UP000051682"/>
    </source>
</evidence>
<protein>
    <submittedName>
        <fullName evidence="1">Uncharacterized protein</fullName>
    </submittedName>
</protein>